<gene>
    <name evidence="1" type="ORF">C0039_14960</name>
</gene>
<evidence type="ECO:0000313" key="1">
    <source>
        <dbReference type="EMBL" id="PLW67932.1"/>
    </source>
</evidence>
<keyword evidence="2" id="KW-1185">Reference proteome</keyword>
<sequence length="110" mass="12026">MVIHPKSGPGEWNLQHLVYAGGYGETAVALLSDGKRTAMALRWCEGNENVKPWQGEETGWFLIPYSFAAAIAKSLVQMKAAGGVPFDEDGFTAMLDWLIEDEGIESALCY</sequence>
<evidence type="ECO:0000313" key="2">
    <source>
        <dbReference type="Proteomes" id="UP000235005"/>
    </source>
</evidence>
<dbReference type="EMBL" id="PKUS01000022">
    <property type="protein sequence ID" value="PLW67932.1"/>
    <property type="molecule type" value="Genomic_DNA"/>
</dbReference>
<reference evidence="1 2" key="1">
    <citation type="submission" date="2018-01" db="EMBL/GenBank/DDBJ databases">
        <title>The draft genome sequence of Halioglobus lutimaris HF004.</title>
        <authorList>
            <person name="Du Z.-J."/>
            <person name="Shi M.-J."/>
        </authorList>
    </citation>
    <scope>NUCLEOTIDE SEQUENCE [LARGE SCALE GENOMIC DNA]</scope>
    <source>
        <strain evidence="1 2">HF004</strain>
    </source>
</reference>
<organism evidence="1 2">
    <name type="scientific">Pseudohalioglobus lutimaris</name>
    <dbReference type="NCBI Taxonomy" id="1737061"/>
    <lineage>
        <taxon>Bacteria</taxon>
        <taxon>Pseudomonadati</taxon>
        <taxon>Pseudomonadota</taxon>
        <taxon>Gammaproteobacteria</taxon>
        <taxon>Cellvibrionales</taxon>
        <taxon>Halieaceae</taxon>
        <taxon>Pseudohalioglobus</taxon>
    </lineage>
</organism>
<proteinExistence type="predicted"/>
<dbReference type="Proteomes" id="UP000235005">
    <property type="component" value="Unassembled WGS sequence"/>
</dbReference>
<protein>
    <submittedName>
        <fullName evidence="1">Uncharacterized protein</fullName>
    </submittedName>
</protein>
<name>A0A2N5X0C3_9GAMM</name>
<accession>A0A2N5X0C3</accession>
<dbReference type="AlphaFoldDB" id="A0A2N5X0C3"/>
<comment type="caution">
    <text evidence="1">The sequence shown here is derived from an EMBL/GenBank/DDBJ whole genome shotgun (WGS) entry which is preliminary data.</text>
</comment>